<feature type="compositionally biased region" description="Pro residues" evidence="1">
    <location>
        <begin position="40"/>
        <end position="50"/>
    </location>
</feature>
<evidence type="ECO:0000256" key="1">
    <source>
        <dbReference type="SAM" id="MobiDB-lite"/>
    </source>
</evidence>
<comment type="caution">
    <text evidence="2">The sequence shown here is derived from an EMBL/GenBank/DDBJ whole genome shotgun (WGS) entry which is preliminary data.</text>
</comment>
<evidence type="ECO:0000313" key="3">
    <source>
        <dbReference type="Proteomes" id="UP001460270"/>
    </source>
</evidence>
<feature type="region of interest" description="Disordered" evidence="1">
    <location>
        <begin position="30"/>
        <end position="99"/>
    </location>
</feature>
<reference evidence="3" key="1">
    <citation type="submission" date="2024-04" db="EMBL/GenBank/DDBJ databases">
        <title>Salinicola lusitanus LLJ914,a marine bacterium isolated from the Okinawa Trough.</title>
        <authorList>
            <person name="Li J."/>
        </authorList>
    </citation>
    <scope>NUCLEOTIDE SEQUENCE [LARGE SCALE GENOMIC DNA]</scope>
</reference>
<proteinExistence type="predicted"/>
<feature type="compositionally biased region" description="Low complexity" evidence="1">
    <location>
        <begin position="30"/>
        <end position="39"/>
    </location>
</feature>
<sequence>MQAIHHQGQENLRLRQDLLYAVQANQLGAPQQGAPVQVPQQPPQQQPQPQAPSRGQRHTSRAGISRTIDQQSDDSESDEDPRSRELTDKNSRAIRKKVGLDRWRQQDEYNRESAVHHRKEWTDKGMWVYPVEETKGLM</sequence>
<dbReference type="AlphaFoldDB" id="A0AAW0MJT2"/>
<dbReference type="Proteomes" id="UP001460270">
    <property type="component" value="Unassembled WGS sequence"/>
</dbReference>
<feature type="compositionally biased region" description="Basic and acidic residues" evidence="1">
    <location>
        <begin position="80"/>
        <end position="91"/>
    </location>
</feature>
<dbReference type="EMBL" id="JBBPFD010000521">
    <property type="protein sequence ID" value="KAK7878419.1"/>
    <property type="molecule type" value="Genomic_DNA"/>
</dbReference>
<evidence type="ECO:0000313" key="2">
    <source>
        <dbReference type="EMBL" id="KAK7878419.1"/>
    </source>
</evidence>
<accession>A0AAW0MJT2</accession>
<gene>
    <name evidence="2" type="ORF">WMY93_034336</name>
</gene>
<keyword evidence="3" id="KW-1185">Reference proteome</keyword>
<protein>
    <submittedName>
        <fullName evidence="2">Uncharacterized protein</fullName>
    </submittedName>
</protein>
<organism evidence="2 3">
    <name type="scientific">Mugilogobius chulae</name>
    <name type="common">yellowstripe goby</name>
    <dbReference type="NCBI Taxonomy" id="88201"/>
    <lineage>
        <taxon>Eukaryota</taxon>
        <taxon>Metazoa</taxon>
        <taxon>Chordata</taxon>
        <taxon>Craniata</taxon>
        <taxon>Vertebrata</taxon>
        <taxon>Euteleostomi</taxon>
        <taxon>Actinopterygii</taxon>
        <taxon>Neopterygii</taxon>
        <taxon>Teleostei</taxon>
        <taxon>Neoteleostei</taxon>
        <taxon>Acanthomorphata</taxon>
        <taxon>Gobiaria</taxon>
        <taxon>Gobiiformes</taxon>
        <taxon>Gobioidei</taxon>
        <taxon>Gobiidae</taxon>
        <taxon>Gobionellinae</taxon>
        <taxon>Mugilogobius</taxon>
    </lineage>
</organism>
<name>A0AAW0MJT2_9GOBI</name>